<organism evidence="2 3">
    <name type="scientific">Zasmidium cellare ATCC 36951</name>
    <dbReference type="NCBI Taxonomy" id="1080233"/>
    <lineage>
        <taxon>Eukaryota</taxon>
        <taxon>Fungi</taxon>
        <taxon>Dikarya</taxon>
        <taxon>Ascomycota</taxon>
        <taxon>Pezizomycotina</taxon>
        <taxon>Dothideomycetes</taxon>
        <taxon>Dothideomycetidae</taxon>
        <taxon>Mycosphaerellales</taxon>
        <taxon>Mycosphaerellaceae</taxon>
        <taxon>Zasmidium</taxon>
    </lineage>
</organism>
<dbReference type="PANTHER" id="PTHR28527:SF1">
    <property type="entry name" value="SWI5-DEPENDENT RECOMBINATION DNA REPAIR PROTEIN 1"/>
    <property type="match status" value="1"/>
</dbReference>
<proteinExistence type="predicted"/>
<feature type="compositionally biased region" description="Polar residues" evidence="1">
    <location>
        <begin position="69"/>
        <end position="80"/>
    </location>
</feature>
<evidence type="ECO:0000313" key="2">
    <source>
        <dbReference type="EMBL" id="KAF2169158.1"/>
    </source>
</evidence>
<accession>A0A6A6CSJ8</accession>
<dbReference type="Proteomes" id="UP000799537">
    <property type="component" value="Unassembled WGS sequence"/>
</dbReference>
<dbReference type="PANTHER" id="PTHR28527">
    <property type="entry name" value="MATING-TYPE SWITCHING PROTEIN SWI2-RELATED"/>
    <property type="match status" value="1"/>
</dbReference>
<dbReference type="GO" id="GO:0006310">
    <property type="term" value="P:DNA recombination"/>
    <property type="evidence" value="ECO:0007669"/>
    <property type="project" value="TreeGrafter"/>
</dbReference>
<dbReference type="OrthoDB" id="27934at2759"/>
<dbReference type="AlphaFoldDB" id="A0A6A6CSJ8"/>
<feature type="region of interest" description="Disordered" evidence="1">
    <location>
        <begin position="193"/>
        <end position="269"/>
    </location>
</feature>
<sequence>MSSPMSIKRRRLNDAKTKLRKPFVSPMRTHKTERTPLKEDTSRANVAYPTYTPSTLAHTIKPAVPTLGPITTKSAPSRSSFAPVKSTPIRKQKSFSALSSSKKTISPEEQAVKKAISQTEYQIRKVQNELDTLQQAHKLIHSTTDDELRELSEKWRLCSQSAAEELFGDVKERVQRMGGVAAWRDMEKRKYERANGRGEFAPQEEEQGDGDADCEFDSEGEELPEAEQEHRKKIKRQALQEARDAADVPDEPEVDPGAQKTRVWQEDGKEDDTFTMDMMLRSLNIDLGLIGYDKDAQRWT</sequence>
<feature type="compositionally biased region" description="Basic and acidic residues" evidence="1">
    <location>
        <begin position="30"/>
        <end position="42"/>
    </location>
</feature>
<dbReference type="Gene3D" id="6.10.140.1020">
    <property type="match status" value="1"/>
</dbReference>
<evidence type="ECO:0000313" key="3">
    <source>
        <dbReference type="Proteomes" id="UP000799537"/>
    </source>
</evidence>
<evidence type="ECO:0008006" key="4">
    <source>
        <dbReference type="Google" id="ProtNLM"/>
    </source>
</evidence>
<evidence type="ECO:0000256" key="1">
    <source>
        <dbReference type="SAM" id="MobiDB-lite"/>
    </source>
</evidence>
<name>A0A6A6CSJ8_ZASCE</name>
<dbReference type="EMBL" id="ML993588">
    <property type="protein sequence ID" value="KAF2169158.1"/>
    <property type="molecule type" value="Genomic_DNA"/>
</dbReference>
<reference evidence="2" key="1">
    <citation type="journal article" date="2020" name="Stud. Mycol.">
        <title>101 Dothideomycetes genomes: a test case for predicting lifestyles and emergence of pathogens.</title>
        <authorList>
            <person name="Haridas S."/>
            <person name="Albert R."/>
            <person name="Binder M."/>
            <person name="Bloem J."/>
            <person name="Labutti K."/>
            <person name="Salamov A."/>
            <person name="Andreopoulos B."/>
            <person name="Baker S."/>
            <person name="Barry K."/>
            <person name="Bills G."/>
            <person name="Bluhm B."/>
            <person name="Cannon C."/>
            <person name="Castanera R."/>
            <person name="Culley D."/>
            <person name="Daum C."/>
            <person name="Ezra D."/>
            <person name="Gonzalez J."/>
            <person name="Henrissat B."/>
            <person name="Kuo A."/>
            <person name="Liang C."/>
            <person name="Lipzen A."/>
            <person name="Lutzoni F."/>
            <person name="Magnuson J."/>
            <person name="Mondo S."/>
            <person name="Nolan M."/>
            <person name="Ohm R."/>
            <person name="Pangilinan J."/>
            <person name="Park H.-J."/>
            <person name="Ramirez L."/>
            <person name="Alfaro M."/>
            <person name="Sun H."/>
            <person name="Tritt A."/>
            <person name="Yoshinaga Y."/>
            <person name="Zwiers L.-H."/>
            <person name="Turgeon B."/>
            <person name="Goodwin S."/>
            <person name="Spatafora J."/>
            <person name="Crous P."/>
            <person name="Grigoriev I."/>
        </authorList>
    </citation>
    <scope>NUCLEOTIDE SEQUENCE</scope>
    <source>
        <strain evidence="2">ATCC 36951</strain>
    </source>
</reference>
<dbReference type="RefSeq" id="XP_033670047.1">
    <property type="nucleotide sequence ID" value="XM_033816285.1"/>
</dbReference>
<gene>
    <name evidence="2" type="ORF">M409DRAFT_64917</name>
</gene>
<feature type="region of interest" description="Disordered" evidence="1">
    <location>
        <begin position="67"/>
        <end position="104"/>
    </location>
</feature>
<dbReference type="GeneID" id="54569557"/>
<keyword evidence="3" id="KW-1185">Reference proteome</keyword>
<protein>
    <recommendedName>
        <fullName evidence="4">Swi5-dependent recombination DNA repair protein 1</fullName>
    </recommendedName>
</protein>
<feature type="compositionally biased region" description="Acidic residues" evidence="1">
    <location>
        <begin position="202"/>
        <end position="226"/>
    </location>
</feature>
<feature type="region of interest" description="Disordered" evidence="1">
    <location>
        <begin position="1"/>
        <end position="45"/>
    </location>
</feature>
<feature type="compositionally biased region" description="Polar residues" evidence="1">
    <location>
        <begin position="94"/>
        <end position="104"/>
    </location>
</feature>